<accession>A0A934RPE7</accession>
<gene>
    <name evidence="2" type="ORF">JIN78_13495</name>
</gene>
<keyword evidence="3" id="KW-1185">Reference proteome</keyword>
<evidence type="ECO:0000256" key="1">
    <source>
        <dbReference type="SAM" id="SignalP"/>
    </source>
</evidence>
<dbReference type="AlphaFoldDB" id="A0A934RPE7"/>
<evidence type="ECO:0000313" key="3">
    <source>
        <dbReference type="Proteomes" id="UP000604083"/>
    </source>
</evidence>
<dbReference type="RefSeq" id="WP_200392515.1">
    <property type="nucleotide sequence ID" value="NZ_JAENIO010000040.1"/>
</dbReference>
<proteinExistence type="predicted"/>
<protein>
    <submittedName>
        <fullName evidence="2">Uncharacterized protein</fullName>
    </submittedName>
</protein>
<feature type="chain" id="PRO_5037162974" evidence="1">
    <location>
        <begin position="24"/>
        <end position="224"/>
    </location>
</feature>
<name>A0A934RPE7_9BACT</name>
<dbReference type="Proteomes" id="UP000604083">
    <property type="component" value="Unassembled WGS sequence"/>
</dbReference>
<reference evidence="2" key="1">
    <citation type="submission" date="2021-01" db="EMBL/GenBank/DDBJ databases">
        <title>Modified the classification status of verrucomicrobia.</title>
        <authorList>
            <person name="Feng X."/>
        </authorList>
    </citation>
    <scope>NUCLEOTIDE SEQUENCE</scope>
    <source>
        <strain evidence="2">KCTC 12986</strain>
    </source>
</reference>
<keyword evidence="1" id="KW-0732">Signal</keyword>
<dbReference type="EMBL" id="JAENIO010000040">
    <property type="protein sequence ID" value="MBK1835079.1"/>
    <property type="molecule type" value="Genomic_DNA"/>
</dbReference>
<feature type="signal peptide" evidence="1">
    <location>
        <begin position="1"/>
        <end position="23"/>
    </location>
</feature>
<comment type="caution">
    <text evidence="2">The sequence shown here is derived from an EMBL/GenBank/DDBJ whole genome shotgun (WGS) entry which is preliminary data.</text>
</comment>
<organism evidence="2 3">
    <name type="scientific">Roseibacillus ishigakijimensis</name>
    <dbReference type="NCBI Taxonomy" id="454146"/>
    <lineage>
        <taxon>Bacteria</taxon>
        <taxon>Pseudomonadati</taxon>
        <taxon>Verrucomicrobiota</taxon>
        <taxon>Verrucomicrobiia</taxon>
        <taxon>Verrucomicrobiales</taxon>
        <taxon>Verrucomicrobiaceae</taxon>
        <taxon>Roseibacillus</taxon>
    </lineage>
</organism>
<evidence type="ECO:0000313" key="2">
    <source>
        <dbReference type="EMBL" id="MBK1835079.1"/>
    </source>
</evidence>
<sequence>MKRPLIILAQLAFFALAGGAAWAQEEAARKITYRITGFGSGVQSLANQPGGESFQFSDRNVSNPLEANLRDQLFLDFYGEGAAAGEAPLFSVKVPAGTKEALVLVSRQGEDLAGKVLDLQALGLQGGGQYFFNMLSVPIMVECGEGARPVVIGPGGQEKVDPPGDDKVLQTLSYADDKQRKVKFSSSVYFKDSTARKLVFCVAEKGARLPKAIPIAIYDREENS</sequence>